<evidence type="ECO:0000256" key="2">
    <source>
        <dbReference type="ARBA" id="ARBA00006434"/>
    </source>
</evidence>
<feature type="transmembrane region" description="Helical" evidence="7">
    <location>
        <begin position="9"/>
        <end position="26"/>
    </location>
</feature>
<evidence type="ECO:0000256" key="1">
    <source>
        <dbReference type="ARBA" id="ARBA00004141"/>
    </source>
</evidence>
<feature type="transmembrane region" description="Helical" evidence="7">
    <location>
        <begin position="154"/>
        <end position="174"/>
    </location>
</feature>
<evidence type="ECO:0000256" key="4">
    <source>
        <dbReference type="ARBA" id="ARBA00022989"/>
    </source>
</evidence>
<dbReference type="AlphaFoldDB" id="A0A177B0Q8"/>
<organism evidence="8 9">
    <name type="scientific">Intoshia linei</name>
    <dbReference type="NCBI Taxonomy" id="1819745"/>
    <lineage>
        <taxon>Eukaryota</taxon>
        <taxon>Metazoa</taxon>
        <taxon>Spiralia</taxon>
        <taxon>Lophotrochozoa</taxon>
        <taxon>Mesozoa</taxon>
        <taxon>Orthonectida</taxon>
        <taxon>Rhopaluridae</taxon>
        <taxon>Intoshia</taxon>
    </lineage>
</organism>
<feature type="transmembrane region" description="Helical" evidence="7">
    <location>
        <begin position="489"/>
        <end position="506"/>
    </location>
</feature>
<dbReference type="PANTHER" id="PTHR11819:SF150">
    <property type="entry name" value="SODIUM_MYO-INOSITOL COTRANSPORTER"/>
    <property type="match status" value="1"/>
</dbReference>
<evidence type="ECO:0000313" key="8">
    <source>
        <dbReference type="EMBL" id="OAF67700.1"/>
    </source>
</evidence>
<dbReference type="PROSITE" id="PS50283">
    <property type="entry name" value="NA_SOLUT_SYMP_3"/>
    <property type="match status" value="1"/>
</dbReference>
<feature type="transmembrane region" description="Helical" evidence="7">
    <location>
        <begin position="60"/>
        <end position="80"/>
    </location>
</feature>
<dbReference type="GO" id="GO:0005412">
    <property type="term" value="F:D-glucose:sodium symporter activity"/>
    <property type="evidence" value="ECO:0007669"/>
    <property type="project" value="TreeGrafter"/>
</dbReference>
<feature type="transmembrane region" description="Helical" evidence="7">
    <location>
        <begin position="295"/>
        <end position="317"/>
    </location>
</feature>
<feature type="transmembrane region" description="Helical" evidence="7">
    <location>
        <begin position="262"/>
        <end position="283"/>
    </location>
</feature>
<accession>A0A177B0Q8</accession>
<protein>
    <submittedName>
        <fullName evidence="8">Na(+)/myo-inositol cotransporter 2</fullName>
    </submittedName>
</protein>
<dbReference type="InterPro" id="IPR038377">
    <property type="entry name" value="Na/Glc_symporter_sf"/>
</dbReference>
<dbReference type="Pfam" id="PF00474">
    <property type="entry name" value="SSF"/>
    <property type="match status" value="1"/>
</dbReference>
<dbReference type="Gene3D" id="1.20.1730.10">
    <property type="entry name" value="Sodium/glucose cotransporter"/>
    <property type="match status" value="1"/>
</dbReference>
<dbReference type="InterPro" id="IPR001734">
    <property type="entry name" value="Na/solute_symporter"/>
</dbReference>
<keyword evidence="4 7" id="KW-1133">Transmembrane helix</keyword>
<feature type="transmembrane region" description="Helical" evidence="7">
    <location>
        <begin position="366"/>
        <end position="388"/>
    </location>
</feature>
<keyword evidence="3 7" id="KW-0812">Transmembrane</keyword>
<dbReference type="Proteomes" id="UP000078046">
    <property type="component" value="Unassembled WGS sequence"/>
</dbReference>
<reference evidence="8 9" key="1">
    <citation type="submission" date="2016-04" db="EMBL/GenBank/DDBJ databases">
        <title>The genome of Intoshia linei affirms orthonectids as highly simplified spiralians.</title>
        <authorList>
            <person name="Mikhailov K.V."/>
            <person name="Slusarev G.S."/>
            <person name="Nikitin M.A."/>
            <person name="Logacheva M.D."/>
            <person name="Penin A."/>
            <person name="Aleoshin V."/>
            <person name="Panchin Y.V."/>
        </authorList>
    </citation>
    <scope>NUCLEOTIDE SEQUENCE [LARGE SCALE GENOMIC DNA]</scope>
    <source>
        <strain evidence="8">Intl2013</strain>
        <tissue evidence="8">Whole animal</tissue>
    </source>
</reference>
<dbReference type="EMBL" id="LWCA01000595">
    <property type="protein sequence ID" value="OAF67700.1"/>
    <property type="molecule type" value="Genomic_DNA"/>
</dbReference>
<evidence type="ECO:0000256" key="5">
    <source>
        <dbReference type="ARBA" id="ARBA00023136"/>
    </source>
</evidence>
<comment type="subcellular location">
    <subcellularLocation>
        <location evidence="1">Membrane</location>
        <topology evidence="1">Multi-pass membrane protein</topology>
    </subcellularLocation>
</comment>
<dbReference type="PANTHER" id="PTHR11819">
    <property type="entry name" value="SOLUTE CARRIER FAMILY 5"/>
    <property type="match status" value="1"/>
</dbReference>
<feature type="transmembrane region" description="Helical" evidence="7">
    <location>
        <begin position="113"/>
        <end position="133"/>
    </location>
</feature>
<evidence type="ECO:0000313" key="9">
    <source>
        <dbReference type="Proteomes" id="UP000078046"/>
    </source>
</evidence>
<keyword evidence="5 7" id="KW-0472">Membrane</keyword>
<feature type="transmembrane region" description="Helical" evidence="7">
    <location>
        <begin position="32"/>
        <end position="53"/>
    </location>
</feature>
<dbReference type="GO" id="GO:0005886">
    <property type="term" value="C:plasma membrane"/>
    <property type="evidence" value="ECO:0007669"/>
    <property type="project" value="TreeGrafter"/>
</dbReference>
<feature type="transmembrane region" description="Helical" evidence="7">
    <location>
        <begin position="221"/>
        <end position="241"/>
    </location>
</feature>
<comment type="caution">
    <text evidence="8">The sequence shown here is derived from an EMBL/GenBank/DDBJ whole genome shotgun (WGS) entry which is preliminary data.</text>
</comment>
<proteinExistence type="inferred from homology"/>
<comment type="similarity">
    <text evidence="2 6">Belongs to the sodium:solute symporter (SSF) (TC 2.A.21) family.</text>
</comment>
<keyword evidence="9" id="KW-1185">Reference proteome</keyword>
<evidence type="ECO:0000256" key="3">
    <source>
        <dbReference type="ARBA" id="ARBA00022692"/>
    </source>
</evidence>
<name>A0A177B0Q8_9BILA</name>
<feature type="transmembrane region" description="Helical" evidence="7">
    <location>
        <begin position="324"/>
        <end position="346"/>
    </location>
</feature>
<evidence type="ECO:0000256" key="7">
    <source>
        <dbReference type="SAM" id="Phobius"/>
    </source>
</evidence>
<dbReference type="NCBIfam" id="TIGR00813">
    <property type="entry name" value="sss"/>
    <property type="match status" value="1"/>
</dbReference>
<dbReference type="OrthoDB" id="6132759at2759"/>
<sequence length="518" mass="58182">MMFYILTKISVNIMSGLIFIEVAIGYNSIYSIVFIIIVSFVISLYGGLTSVIFTDCIQTFVMLVGAGIVMIIALIEVKGYKNLHSSYTKLIDDKCYSVPKDAWTMLRPWNSKTMPWLGFLFGQSMASISYWCSDQMMVQRVLASKNISHAKGSTIFAAFLKLTPTFLLVIPGMISRCLYDKIIGCETAETCMLSCGKTTSCSNYAYPFLIMKLLPSGLRGLMLVVLVASLITDLTSIFNSASSLFTCDLYKYIRPKARNRELMVASRIFVVFMVVISVLWVPIIERMQGGEIYMYIQSIAAHISPQMGVMILIGMLWTRANEKGAFYGLMSGLAVGIIRLVLDIVYPEPKCGDLIDVRPAVVKIHYMYMALISSLVTLIVTVIISYLTKEPEKDFLIRTTIWTLDEKSYTKEEIALLKLVKDENKLSESILSEKGNSQDSTTTKNKTIWKRILNCIIGEYVGIKQERKEAAAKYFKTISSINQTKFQKYILNIFAGIVIFMVLVTSDSRLASSISVLF</sequence>
<gene>
    <name evidence="8" type="ORF">A3Q56_04563</name>
</gene>
<evidence type="ECO:0000256" key="6">
    <source>
        <dbReference type="RuleBase" id="RU362091"/>
    </source>
</evidence>